<evidence type="ECO:0000259" key="7">
    <source>
        <dbReference type="Pfam" id="PF04055"/>
    </source>
</evidence>
<evidence type="ECO:0000256" key="2">
    <source>
        <dbReference type="ARBA" id="ARBA00022485"/>
    </source>
</evidence>
<evidence type="ECO:0000256" key="4">
    <source>
        <dbReference type="ARBA" id="ARBA00022723"/>
    </source>
</evidence>
<dbReference type="Proteomes" id="UP000009071">
    <property type="component" value="Chromosome"/>
</dbReference>
<feature type="domain" description="4Fe4S-binding SPASM" evidence="8">
    <location>
        <begin position="222"/>
        <end position="288"/>
    </location>
</feature>
<dbReference type="Pfam" id="PF04055">
    <property type="entry name" value="Radical_SAM"/>
    <property type="match status" value="1"/>
</dbReference>
<keyword evidence="5" id="KW-0408">Iron</keyword>
<evidence type="ECO:0000256" key="3">
    <source>
        <dbReference type="ARBA" id="ARBA00022691"/>
    </source>
</evidence>
<protein>
    <recommendedName>
        <fullName evidence="11">Fe-S oxidoreductase</fullName>
    </recommendedName>
</protein>
<keyword evidence="6" id="KW-0411">Iron-sulfur</keyword>
<dbReference type="SUPFAM" id="SSF102114">
    <property type="entry name" value="Radical SAM enzymes"/>
    <property type="match status" value="1"/>
</dbReference>
<comment type="cofactor">
    <cofactor evidence="1">
        <name>[4Fe-4S] cluster</name>
        <dbReference type="ChEBI" id="CHEBI:49883"/>
    </cofactor>
</comment>
<dbReference type="Pfam" id="PF13186">
    <property type="entry name" value="SPASM"/>
    <property type="match status" value="1"/>
</dbReference>
<dbReference type="GO" id="GO:0003824">
    <property type="term" value="F:catalytic activity"/>
    <property type="evidence" value="ECO:0007669"/>
    <property type="project" value="InterPro"/>
</dbReference>
<keyword evidence="4" id="KW-0479">Metal-binding</keyword>
<gene>
    <name evidence="9" type="ordered locus">DMR_40400</name>
</gene>
<dbReference type="SFLD" id="SFLDG01067">
    <property type="entry name" value="SPASM/twitch_domain_containing"/>
    <property type="match status" value="1"/>
</dbReference>
<dbReference type="InterPro" id="IPR058240">
    <property type="entry name" value="rSAM_sf"/>
</dbReference>
<dbReference type="KEGG" id="dma:DMR_40400"/>
<dbReference type="InterPro" id="IPR023885">
    <property type="entry name" value="4Fe4S-binding_SPASM_dom"/>
</dbReference>
<sequence>MRQGRFAEYFFNRLAWHLAPTYHIVTPFPLHVDLESASTCNMNCPMCYRDMLPDAGQMDFDLFCRLIDECAASDLYSVRLSWRGETLTHPRITEMIAYAAARIPNVSFLTNAFYLDERICACLVENRVSYVAVSFDGIGQVYETIRAPAKFQESMDRLRMLRRLRQEAGSLLPQIRTCTIWPAVRHDPQAYQRAMGEVADYMVKNPYINFKGAMTLKEGFVCQYPWERIVVGWNGVGQCCTGWNAGDIALGDARAVSIAEMWRSPRQEEVRRMHLQGRRLEIPCCRDCRHGAAGDPDASIEDIVQRRW</sequence>
<dbReference type="SFLD" id="SFLDG01387">
    <property type="entry name" value="BtrN-like_SPASM_domain_contain"/>
    <property type="match status" value="1"/>
</dbReference>
<keyword evidence="2" id="KW-0004">4Fe-4S</keyword>
<dbReference type="GO" id="GO:0051536">
    <property type="term" value="F:iron-sulfur cluster binding"/>
    <property type="evidence" value="ECO:0007669"/>
    <property type="project" value="UniProtKB-KW"/>
</dbReference>
<dbReference type="InterPro" id="IPR034391">
    <property type="entry name" value="AdoMet-like_SPASM_containing"/>
</dbReference>
<evidence type="ECO:0000259" key="8">
    <source>
        <dbReference type="Pfam" id="PF13186"/>
    </source>
</evidence>
<organism evidence="9 10">
    <name type="scientific">Solidesulfovibrio magneticus (strain ATCC 700980 / DSM 13731 / RS-1)</name>
    <name type="common">Desulfovibrio magneticus</name>
    <dbReference type="NCBI Taxonomy" id="573370"/>
    <lineage>
        <taxon>Bacteria</taxon>
        <taxon>Pseudomonadati</taxon>
        <taxon>Thermodesulfobacteriota</taxon>
        <taxon>Desulfovibrionia</taxon>
        <taxon>Desulfovibrionales</taxon>
        <taxon>Desulfovibrionaceae</taxon>
        <taxon>Solidesulfovibrio</taxon>
    </lineage>
</organism>
<proteinExistence type="predicted"/>
<dbReference type="PANTHER" id="PTHR11228">
    <property type="entry name" value="RADICAL SAM DOMAIN PROTEIN"/>
    <property type="match status" value="1"/>
</dbReference>
<dbReference type="STRING" id="573370.DMR_40400"/>
<dbReference type="InterPro" id="IPR007197">
    <property type="entry name" value="rSAM"/>
</dbReference>
<dbReference type="InterPro" id="IPR050377">
    <property type="entry name" value="Radical_SAM_PqqE_MftC-like"/>
</dbReference>
<dbReference type="SFLD" id="SFLDS00029">
    <property type="entry name" value="Radical_SAM"/>
    <property type="match status" value="1"/>
</dbReference>
<keyword evidence="3" id="KW-0949">S-adenosyl-L-methionine</keyword>
<dbReference type="Gene3D" id="3.20.20.70">
    <property type="entry name" value="Aldolase class I"/>
    <property type="match status" value="1"/>
</dbReference>
<dbReference type="GO" id="GO:0046872">
    <property type="term" value="F:metal ion binding"/>
    <property type="evidence" value="ECO:0007669"/>
    <property type="project" value="UniProtKB-KW"/>
</dbReference>
<evidence type="ECO:0000313" key="9">
    <source>
        <dbReference type="EMBL" id="BAH77531.1"/>
    </source>
</evidence>
<dbReference type="CDD" id="cd01335">
    <property type="entry name" value="Radical_SAM"/>
    <property type="match status" value="1"/>
</dbReference>
<reference evidence="9 10" key="1">
    <citation type="journal article" date="2009" name="Genome Res.">
        <title>Whole genome sequence of Desulfovibrio magneticus strain RS-1 revealed common gene clusters in magnetotactic bacteria.</title>
        <authorList>
            <person name="Nakazawa H."/>
            <person name="Arakaki A."/>
            <person name="Narita-Yamada S."/>
            <person name="Yashiro I."/>
            <person name="Jinno K."/>
            <person name="Aoki N."/>
            <person name="Tsuruyama A."/>
            <person name="Okamura Y."/>
            <person name="Tanikawa S."/>
            <person name="Fujita N."/>
            <person name="Takeyama H."/>
            <person name="Matsunaga T."/>
        </authorList>
    </citation>
    <scope>NUCLEOTIDE SEQUENCE [LARGE SCALE GENOMIC DNA]</scope>
    <source>
        <strain evidence="10">ATCC 700980 / DSM 13731 / RS-1</strain>
    </source>
</reference>
<dbReference type="AlphaFoldDB" id="C4XP30"/>
<dbReference type="HOGENOM" id="CLU_009273_1_2_7"/>
<feature type="domain" description="Radical SAM core" evidence="7">
    <location>
        <begin position="38"/>
        <end position="166"/>
    </location>
</feature>
<evidence type="ECO:0000256" key="5">
    <source>
        <dbReference type="ARBA" id="ARBA00023004"/>
    </source>
</evidence>
<dbReference type="InterPro" id="IPR013785">
    <property type="entry name" value="Aldolase_TIM"/>
</dbReference>
<dbReference type="EMBL" id="AP010904">
    <property type="protein sequence ID" value="BAH77531.1"/>
    <property type="molecule type" value="Genomic_DNA"/>
</dbReference>
<dbReference type="PANTHER" id="PTHR11228:SF34">
    <property type="entry name" value="TUNGSTEN-CONTAINING ALDEHYDE FERREDOXIN OXIDOREDUCTASE COFACTOR MODIFYING PROTEIN"/>
    <property type="match status" value="1"/>
</dbReference>
<evidence type="ECO:0000256" key="1">
    <source>
        <dbReference type="ARBA" id="ARBA00001966"/>
    </source>
</evidence>
<accession>C4XP30</accession>
<evidence type="ECO:0000256" key="6">
    <source>
        <dbReference type="ARBA" id="ARBA00023014"/>
    </source>
</evidence>
<evidence type="ECO:0000313" key="10">
    <source>
        <dbReference type="Proteomes" id="UP000009071"/>
    </source>
</evidence>
<dbReference type="eggNOG" id="COG0535">
    <property type="taxonomic scope" value="Bacteria"/>
</dbReference>
<evidence type="ECO:0008006" key="11">
    <source>
        <dbReference type="Google" id="ProtNLM"/>
    </source>
</evidence>
<keyword evidence="10" id="KW-1185">Reference proteome</keyword>
<name>C4XP30_SOLM1</name>